<dbReference type="PANTHER" id="PTHR30269">
    <property type="entry name" value="TRANSMEMBRANE PROTEIN YFCA"/>
    <property type="match status" value="1"/>
</dbReference>
<feature type="transmembrane region" description="Helical" evidence="8">
    <location>
        <begin position="172"/>
        <end position="193"/>
    </location>
</feature>
<dbReference type="Proteomes" id="UP000304148">
    <property type="component" value="Chromosome"/>
</dbReference>
<evidence type="ECO:0000313" key="10">
    <source>
        <dbReference type="Proteomes" id="UP000304148"/>
    </source>
</evidence>
<accession>A0A383R8M8</accession>
<evidence type="ECO:0000313" key="9">
    <source>
        <dbReference type="EMBL" id="SYX83298.1"/>
    </source>
</evidence>
<keyword evidence="5 8" id="KW-0812">Transmembrane</keyword>
<dbReference type="EMBL" id="LS992241">
    <property type="protein sequence ID" value="SYX83298.1"/>
    <property type="molecule type" value="Genomic_DNA"/>
</dbReference>
<dbReference type="GO" id="GO:0005886">
    <property type="term" value="C:plasma membrane"/>
    <property type="evidence" value="ECO:0007669"/>
    <property type="project" value="UniProtKB-SubCell"/>
</dbReference>
<feature type="transmembrane region" description="Helical" evidence="8">
    <location>
        <begin position="239"/>
        <end position="259"/>
    </location>
</feature>
<dbReference type="Pfam" id="PF01925">
    <property type="entry name" value="TauE"/>
    <property type="match status" value="1"/>
</dbReference>
<evidence type="ECO:0000256" key="4">
    <source>
        <dbReference type="ARBA" id="ARBA00022475"/>
    </source>
</evidence>
<organism evidence="9 10">
    <name type="scientific">Paenibacillus alvei</name>
    <name type="common">Bacillus alvei</name>
    <dbReference type="NCBI Taxonomy" id="44250"/>
    <lineage>
        <taxon>Bacteria</taxon>
        <taxon>Bacillati</taxon>
        <taxon>Bacillota</taxon>
        <taxon>Bacilli</taxon>
        <taxon>Bacillales</taxon>
        <taxon>Paenibacillaceae</taxon>
        <taxon>Paenibacillus</taxon>
    </lineage>
</organism>
<reference evidence="10" key="1">
    <citation type="submission" date="2018-08" db="EMBL/GenBank/DDBJ databases">
        <authorList>
            <person name="Chevrot R."/>
        </authorList>
    </citation>
    <scope>NUCLEOTIDE SEQUENCE [LARGE SCALE GENOMIC DNA]</scope>
</reference>
<feature type="transmembrane region" description="Helical" evidence="8">
    <location>
        <begin position="214"/>
        <end position="233"/>
    </location>
</feature>
<name>A0A383R8M8_PAEAL</name>
<keyword evidence="4 8" id="KW-1003">Cell membrane</keyword>
<evidence type="ECO:0000256" key="3">
    <source>
        <dbReference type="ARBA" id="ARBA00022448"/>
    </source>
</evidence>
<evidence type="ECO:0000256" key="2">
    <source>
        <dbReference type="ARBA" id="ARBA00009142"/>
    </source>
</evidence>
<sequence>MYVEDHGAEGERMLSLLAIEILLISVLAGIVGAVLGLGGGIIVTPALTLLFGVDIKTAIGASIISVIATSSGAAIAYIRDRITNVRVGMFLEVATTVGAITGAFLGGIMAPTVLYIIFGLLLLYSAGTMLKKRNDELPKDVHMHPVAEKLRLQGEYYDKALNQKVPYKVDNVYGGFGVMYGAGVISGLLGIGSGSFKVMAMDVFMKLPLKVSSATSNFMMGVTGAASAGVYLFRGDIDPAISAPVALGVLMGATAGARIMQKMKSKTIRKWFIPVLAYVAIQMIVQGLGGLL</sequence>
<evidence type="ECO:0000256" key="6">
    <source>
        <dbReference type="ARBA" id="ARBA00022989"/>
    </source>
</evidence>
<evidence type="ECO:0000256" key="7">
    <source>
        <dbReference type="ARBA" id="ARBA00023136"/>
    </source>
</evidence>
<comment type="similarity">
    <text evidence="2 8">Belongs to the 4-toluene sulfonate uptake permease (TSUP) (TC 2.A.102) family.</text>
</comment>
<dbReference type="PANTHER" id="PTHR30269:SF23">
    <property type="entry name" value="MEMBRANE TRANSPORTER PROTEIN YDHB-RELATED"/>
    <property type="match status" value="1"/>
</dbReference>
<keyword evidence="7 8" id="KW-0472">Membrane</keyword>
<feature type="transmembrane region" description="Helical" evidence="8">
    <location>
        <begin position="21"/>
        <end position="51"/>
    </location>
</feature>
<feature type="transmembrane region" description="Helical" evidence="8">
    <location>
        <begin position="271"/>
        <end position="291"/>
    </location>
</feature>
<dbReference type="InterPro" id="IPR052017">
    <property type="entry name" value="TSUP"/>
</dbReference>
<keyword evidence="3" id="KW-0813">Transport</keyword>
<proteinExistence type="inferred from homology"/>
<feature type="transmembrane region" description="Helical" evidence="8">
    <location>
        <begin position="57"/>
        <end position="78"/>
    </location>
</feature>
<protein>
    <recommendedName>
        <fullName evidence="8">Probable membrane transporter protein</fullName>
    </recommendedName>
</protein>
<keyword evidence="6 8" id="KW-1133">Transmembrane helix</keyword>
<evidence type="ECO:0000256" key="1">
    <source>
        <dbReference type="ARBA" id="ARBA00004651"/>
    </source>
</evidence>
<evidence type="ECO:0000256" key="8">
    <source>
        <dbReference type="RuleBase" id="RU363041"/>
    </source>
</evidence>
<dbReference type="AlphaFoldDB" id="A0A383R8M8"/>
<dbReference type="InterPro" id="IPR002781">
    <property type="entry name" value="TM_pro_TauE-like"/>
</dbReference>
<evidence type="ECO:0000256" key="5">
    <source>
        <dbReference type="ARBA" id="ARBA00022692"/>
    </source>
</evidence>
<comment type="subcellular location">
    <subcellularLocation>
        <location evidence="1 8">Cell membrane</location>
        <topology evidence="1 8">Multi-pass membrane protein</topology>
    </subcellularLocation>
</comment>
<feature type="transmembrane region" description="Helical" evidence="8">
    <location>
        <begin position="90"/>
        <end position="123"/>
    </location>
</feature>
<gene>
    <name evidence="9" type="ORF">PBLR_11720</name>
</gene>